<dbReference type="Pfam" id="PF06722">
    <property type="entry name" value="EryCIII-like_C"/>
    <property type="match status" value="1"/>
</dbReference>
<dbReference type="InterPro" id="IPR010610">
    <property type="entry name" value="EryCIII-like_C"/>
</dbReference>
<dbReference type="RefSeq" id="WP_151758139.1">
    <property type="nucleotide sequence ID" value="NZ_BKZW01000002.1"/>
</dbReference>
<dbReference type="PANTHER" id="PTHR48050:SF13">
    <property type="entry name" value="STEROL 3-BETA-GLUCOSYLTRANSFERASE UGT80A2"/>
    <property type="match status" value="1"/>
</dbReference>
<dbReference type="Proteomes" id="UP000326912">
    <property type="component" value="Unassembled WGS sequence"/>
</dbReference>
<dbReference type="Gene3D" id="3.40.50.2000">
    <property type="entry name" value="Glycogen Phosphorylase B"/>
    <property type="match status" value="2"/>
</dbReference>
<feature type="domain" description="Erythromycin biosynthesis protein CIII-like C-terminal" evidence="3">
    <location>
        <begin position="267"/>
        <end position="382"/>
    </location>
</feature>
<comment type="caution">
    <text evidence="4">The sequence shown here is derived from an EMBL/GenBank/DDBJ whole genome shotgun (WGS) entry which is preliminary data.</text>
</comment>
<gene>
    <name evidence="4" type="primary">yjiC</name>
    <name evidence="4" type="ORF">KDW_45490</name>
</gene>
<sequence length="422" mass="47659">MSTYLCFNIPQSGNVNPTLAIVQGLITRGEYVTYYLTREFQRPIEATGALFRSYTSNLDFSAIITAMSSKSSTERFLMLSESMLHESRAILPQILNDLQGWRPDGIIYGQSALWGRMLAQILHVPAISVRSSYATNQYFHLFSPLLPAVNPLEAERVKQRQDSLNRQLHSLCREYHIPTFDFTDIFSHAEPLTLVTMPRAFQYAGNTFDNRFKFVGPCILPRHDNSGFALERLGNHPILYISLGTSFNQQPDFYQTCLKAFANTPWQVVMSIGTHVTPAELEPIPENFIIRPYVPQLDILSRTSIFISHGGMNSTMEALSYGVPLIIIPRIQEHELTARRVVELGLGMELEPENVTAESLREAVNTIAHQPEIRMRTRQMQRTIAETGGVHAAVDAILQYLHTRRHSGSPLDCAQFTSETLS</sequence>
<dbReference type="InterPro" id="IPR050426">
    <property type="entry name" value="Glycosyltransferase_28"/>
</dbReference>
<protein>
    <submittedName>
        <fullName evidence="4">Putative UDP-glucosyltransferase YjiC</fullName>
    </submittedName>
</protein>
<dbReference type="CDD" id="cd03784">
    <property type="entry name" value="GT1_Gtf-like"/>
    <property type="match status" value="1"/>
</dbReference>
<evidence type="ECO:0000256" key="2">
    <source>
        <dbReference type="ARBA" id="ARBA00022679"/>
    </source>
</evidence>
<proteinExistence type="inferred from homology"/>
<dbReference type="GO" id="GO:0008194">
    <property type="term" value="F:UDP-glycosyltransferase activity"/>
    <property type="evidence" value="ECO:0007669"/>
    <property type="project" value="InterPro"/>
</dbReference>
<dbReference type="GO" id="GO:0017000">
    <property type="term" value="P:antibiotic biosynthetic process"/>
    <property type="evidence" value="ECO:0007669"/>
    <property type="project" value="UniProtKB-ARBA"/>
</dbReference>
<dbReference type="AlphaFoldDB" id="A0A5J4KV48"/>
<dbReference type="PANTHER" id="PTHR48050">
    <property type="entry name" value="STEROL 3-BETA-GLUCOSYLTRANSFERASE"/>
    <property type="match status" value="1"/>
</dbReference>
<evidence type="ECO:0000313" key="5">
    <source>
        <dbReference type="Proteomes" id="UP000326912"/>
    </source>
</evidence>
<dbReference type="InterPro" id="IPR006326">
    <property type="entry name" value="UDPGT_MGT-like"/>
</dbReference>
<dbReference type="EMBL" id="BKZW01000002">
    <property type="protein sequence ID" value="GER90387.1"/>
    <property type="molecule type" value="Genomic_DNA"/>
</dbReference>
<dbReference type="GO" id="GO:0016758">
    <property type="term" value="F:hexosyltransferase activity"/>
    <property type="evidence" value="ECO:0007669"/>
    <property type="project" value="InterPro"/>
</dbReference>
<dbReference type="InterPro" id="IPR002213">
    <property type="entry name" value="UDP_glucos_trans"/>
</dbReference>
<accession>A0A5J4KV48</accession>
<keyword evidence="2 4" id="KW-0808">Transferase</keyword>
<name>A0A5J4KV48_9CHLR</name>
<dbReference type="NCBIfam" id="TIGR01426">
    <property type="entry name" value="MGT"/>
    <property type="match status" value="1"/>
</dbReference>
<keyword evidence="5" id="KW-1185">Reference proteome</keyword>
<dbReference type="FunFam" id="3.40.50.2000:FF:000072">
    <property type="entry name" value="Glycosyl transferase"/>
    <property type="match status" value="1"/>
</dbReference>
<evidence type="ECO:0000259" key="3">
    <source>
        <dbReference type="Pfam" id="PF06722"/>
    </source>
</evidence>
<evidence type="ECO:0000256" key="1">
    <source>
        <dbReference type="ARBA" id="ARBA00009995"/>
    </source>
</evidence>
<evidence type="ECO:0000313" key="4">
    <source>
        <dbReference type="EMBL" id="GER90387.1"/>
    </source>
</evidence>
<organism evidence="4 5">
    <name type="scientific">Dictyobacter vulcani</name>
    <dbReference type="NCBI Taxonomy" id="2607529"/>
    <lineage>
        <taxon>Bacteria</taxon>
        <taxon>Bacillati</taxon>
        <taxon>Chloroflexota</taxon>
        <taxon>Ktedonobacteria</taxon>
        <taxon>Ktedonobacterales</taxon>
        <taxon>Dictyobacteraceae</taxon>
        <taxon>Dictyobacter</taxon>
    </lineage>
</organism>
<dbReference type="SUPFAM" id="SSF53756">
    <property type="entry name" value="UDP-Glycosyltransferase/glycogen phosphorylase"/>
    <property type="match status" value="1"/>
</dbReference>
<comment type="similarity">
    <text evidence="1">Belongs to the UDP-glycosyltransferase family.</text>
</comment>
<reference evidence="4 5" key="1">
    <citation type="submission" date="2019-10" db="EMBL/GenBank/DDBJ databases">
        <title>Dictyobacter vulcani sp. nov., within the class Ktedonobacteria, isolated from soil of volcanic Mt. Zao.</title>
        <authorList>
            <person name="Zheng Y."/>
            <person name="Wang C.M."/>
            <person name="Sakai Y."/>
            <person name="Abe K."/>
            <person name="Yokota A."/>
            <person name="Yabe S."/>
        </authorList>
    </citation>
    <scope>NUCLEOTIDE SEQUENCE [LARGE SCALE GENOMIC DNA]</scope>
    <source>
        <strain evidence="4 5">W12</strain>
    </source>
</reference>